<evidence type="ECO:0000256" key="2">
    <source>
        <dbReference type="ARBA" id="ARBA00022723"/>
    </source>
</evidence>
<dbReference type="InterPro" id="IPR001279">
    <property type="entry name" value="Metallo-B-lactamas"/>
</dbReference>
<dbReference type="OrthoDB" id="9773738at2"/>
<gene>
    <name evidence="6" type="ORF">CQ12_08710</name>
</gene>
<dbReference type="STRING" id="280332.CQ12_08710"/>
<evidence type="ECO:0000259" key="5">
    <source>
        <dbReference type="SMART" id="SM00849"/>
    </source>
</evidence>
<dbReference type="PANTHER" id="PTHR42978:SF6">
    <property type="entry name" value="QUORUM-QUENCHING LACTONASE YTNP-RELATED"/>
    <property type="match status" value="1"/>
</dbReference>
<keyword evidence="4" id="KW-0862">Zinc</keyword>
<evidence type="ECO:0000313" key="6">
    <source>
        <dbReference type="EMBL" id="KRQ96537.1"/>
    </source>
</evidence>
<sequence length="319" mass="34045">MFEISRRDLVLGSTGAALVFGLKGPVSFIGAAHAQRAADSLKYKVGDIEVFSLHDGIIERPVTEGMVKNASLDDVKKALTAAGIGPDKIDNPFTVTAIRTGGKVILFDTGFGGNGPPTVGKLADNMKAAGLDPATVSTVVISHFHPDHISGLWVKETNAQVFPNAEIMMPEVEFKFATDPALVEKVPEANRPFIKRIQATFPTWKNVKQYNDGADIAPGVKAIATPGHTVGHMSFLVASGGQQLFIQSDVTSIPQLFVRNPGWFSAFDADGPKAEATRRAFFDRVIAEKGMIAGYHFGFPNVGTLTKDGNGYTFAAVKA</sequence>
<evidence type="ECO:0000313" key="7">
    <source>
        <dbReference type="Proteomes" id="UP000050863"/>
    </source>
</evidence>
<keyword evidence="3" id="KW-0378">Hydrolase</keyword>
<dbReference type="PANTHER" id="PTHR42978">
    <property type="entry name" value="QUORUM-QUENCHING LACTONASE YTNP-RELATED-RELATED"/>
    <property type="match status" value="1"/>
</dbReference>
<name>A0A0R3KLN8_9BRAD</name>
<dbReference type="GO" id="GO:0046872">
    <property type="term" value="F:metal ion binding"/>
    <property type="evidence" value="ECO:0007669"/>
    <property type="project" value="UniProtKB-KW"/>
</dbReference>
<feature type="domain" description="Metallo-beta-lactamase" evidence="5">
    <location>
        <begin position="92"/>
        <end position="296"/>
    </location>
</feature>
<dbReference type="InterPro" id="IPR036866">
    <property type="entry name" value="RibonucZ/Hydroxyglut_hydro"/>
</dbReference>
<proteinExistence type="inferred from homology"/>
<dbReference type="GO" id="GO:0016787">
    <property type="term" value="F:hydrolase activity"/>
    <property type="evidence" value="ECO:0007669"/>
    <property type="project" value="UniProtKB-KW"/>
</dbReference>
<dbReference type="PROSITE" id="PS51318">
    <property type="entry name" value="TAT"/>
    <property type="match status" value="1"/>
</dbReference>
<comment type="similarity">
    <text evidence="1">Belongs to the metallo-beta-lactamase superfamily.</text>
</comment>
<comment type="caution">
    <text evidence="6">The sequence shown here is derived from an EMBL/GenBank/DDBJ whole genome shotgun (WGS) entry which is preliminary data.</text>
</comment>
<dbReference type="AlphaFoldDB" id="A0A0R3KLN8"/>
<dbReference type="InterPro" id="IPR006311">
    <property type="entry name" value="TAT_signal"/>
</dbReference>
<dbReference type="Proteomes" id="UP000050863">
    <property type="component" value="Unassembled WGS sequence"/>
</dbReference>
<dbReference type="SMART" id="SM00849">
    <property type="entry name" value="Lactamase_B"/>
    <property type="match status" value="1"/>
</dbReference>
<keyword evidence="7" id="KW-1185">Reference proteome</keyword>
<organism evidence="6 7">
    <name type="scientific">Bradyrhizobium jicamae</name>
    <dbReference type="NCBI Taxonomy" id="280332"/>
    <lineage>
        <taxon>Bacteria</taxon>
        <taxon>Pseudomonadati</taxon>
        <taxon>Pseudomonadota</taxon>
        <taxon>Alphaproteobacteria</taxon>
        <taxon>Hyphomicrobiales</taxon>
        <taxon>Nitrobacteraceae</taxon>
        <taxon>Bradyrhizobium</taxon>
    </lineage>
</organism>
<dbReference type="EMBL" id="LLXZ01000197">
    <property type="protein sequence ID" value="KRQ96537.1"/>
    <property type="molecule type" value="Genomic_DNA"/>
</dbReference>
<reference evidence="6 7" key="1">
    <citation type="submission" date="2014-03" db="EMBL/GenBank/DDBJ databases">
        <title>Bradyrhizobium valentinum sp. nov., isolated from effective nodules of Lupinus mariae-josephae, a lupine endemic of basic-lime soils in Eastern Spain.</title>
        <authorList>
            <person name="Duran D."/>
            <person name="Rey L."/>
            <person name="Navarro A."/>
            <person name="Busquets A."/>
            <person name="Imperial J."/>
            <person name="Ruiz-Argueso T."/>
        </authorList>
    </citation>
    <scope>NUCLEOTIDE SEQUENCE [LARGE SCALE GENOMIC DNA]</scope>
    <source>
        <strain evidence="6 7">PAC68</strain>
    </source>
</reference>
<dbReference type="CDD" id="cd07720">
    <property type="entry name" value="OPHC2-like_MBL-fold"/>
    <property type="match status" value="1"/>
</dbReference>
<accession>A0A0R3KLN8</accession>
<protein>
    <recommendedName>
        <fullName evidence="5">Metallo-beta-lactamase domain-containing protein</fullName>
    </recommendedName>
</protein>
<dbReference type="SUPFAM" id="SSF56281">
    <property type="entry name" value="Metallo-hydrolase/oxidoreductase"/>
    <property type="match status" value="1"/>
</dbReference>
<dbReference type="Gene3D" id="3.60.15.10">
    <property type="entry name" value="Ribonuclease Z/Hydroxyacylglutathione hydrolase-like"/>
    <property type="match status" value="1"/>
</dbReference>
<dbReference type="InterPro" id="IPR051013">
    <property type="entry name" value="MBL_superfamily_lactonases"/>
</dbReference>
<evidence type="ECO:0000256" key="3">
    <source>
        <dbReference type="ARBA" id="ARBA00022801"/>
    </source>
</evidence>
<keyword evidence="2" id="KW-0479">Metal-binding</keyword>
<dbReference type="RefSeq" id="WP_057839641.1">
    <property type="nucleotide sequence ID" value="NZ_LLXZ01000197.1"/>
</dbReference>
<evidence type="ECO:0000256" key="1">
    <source>
        <dbReference type="ARBA" id="ARBA00007749"/>
    </source>
</evidence>
<dbReference type="Pfam" id="PF00753">
    <property type="entry name" value="Lactamase_B"/>
    <property type="match status" value="1"/>
</dbReference>
<evidence type="ECO:0000256" key="4">
    <source>
        <dbReference type="ARBA" id="ARBA00022833"/>
    </source>
</evidence>